<gene>
    <name evidence="2" type="ORF">DVH24_005355</name>
</gene>
<dbReference type="Proteomes" id="UP000290289">
    <property type="component" value="Chromosome 1"/>
</dbReference>
<feature type="compositionally biased region" description="Polar residues" evidence="1">
    <location>
        <begin position="16"/>
        <end position="30"/>
    </location>
</feature>
<evidence type="ECO:0000313" key="3">
    <source>
        <dbReference type="Proteomes" id="UP000290289"/>
    </source>
</evidence>
<accession>A0A498KPE5</accession>
<feature type="region of interest" description="Disordered" evidence="1">
    <location>
        <begin position="1"/>
        <end position="33"/>
    </location>
</feature>
<comment type="caution">
    <text evidence="2">The sequence shown here is derived from an EMBL/GenBank/DDBJ whole genome shotgun (WGS) entry which is preliminary data.</text>
</comment>
<sequence>MVETGGTDGGEKVESTESSPTNRAQYQPNHRPSRIIFEISVMEANEMTIEVTGTDEMPIQVMEAMEANEMTIEVTGTNEMPVQDEQHSLSIGS</sequence>
<dbReference type="EMBL" id="RDQH01000327">
    <property type="protein sequence ID" value="RXI07582.1"/>
    <property type="molecule type" value="Genomic_DNA"/>
</dbReference>
<dbReference type="AlphaFoldDB" id="A0A498KPE5"/>
<keyword evidence="3" id="KW-1185">Reference proteome</keyword>
<evidence type="ECO:0000313" key="2">
    <source>
        <dbReference type="EMBL" id="RXI07582.1"/>
    </source>
</evidence>
<name>A0A498KPE5_MALDO</name>
<organism evidence="2 3">
    <name type="scientific">Malus domestica</name>
    <name type="common">Apple</name>
    <name type="synonym">Pyrus malus</name>
    <dbReference type="NCBI Taxonomy" id="3750"/>
    <lineage>
        <taxon>Eukaryota</taxon>
        <taxon>Viridiplantae</taxon>
        <taxon>Streptophyta</taxon>
        <taxon>Embryophyta</taxon>
        <taxon>Tracheophyta</taxon>
        <taxon>Spermatophyta</taxon>
        <taxon>Magnoliopsida</taxon>
        <taxon>eudicotyledons</taxon>
        <taxon>Gunneridae</taxon>
        <taxon>Pentapetalae</taxon>
        <taxon>rosids</taxon>
        <taxon>fabids</taxon>
        <taxon>Rosales</taxon>
        <taxon>Rosaceae</taxon>
        <taxon>Amygdaloideae</taxon>
        <taxon>Maleae</taxon>
        <taxon>Malus</taxon>
    </lineage>
</organism>
<evidence type="ECO:0000256" key="1">
    <source>
        <dbReference type="SAM" id="MobiDB-lite"/>
    </source>
</evidence>
<proteinExistence type="predicted"/>
<protein>
    <submittedName>
        <fullName evidence="2">Uncharacterized protein</fullName>
    </submittedName>
</protein>
<reference evidence="2 3" key="1">
    <citation type="submission" date="2018-10" db="EMBL/GenBank/DDBJ databases">
        <title>A high-quality apple genome assembly.</title>
        <authorList>
            <person name="Hu J."/>
        </authorList>
    </citation>
    <scope>NUCLEOTIDE SEQUENCE [LARGE SCALE GENOMIC DNA]</scope>
    <source>
        <strain evidence="3">cv. HFTH1</strain>
        <tissue evidence="2">Young leaf</tissue>
    </source>
</reference>